<organism evidence="2 3">
    <name type="scientific">Olivibacter ginsenosidimutans</name>
    <dbReference type="NCBI Taxonomy" id="1176537"/>
    <lineage>
        <taxon>Bacteria</taxon>
        <taxon>Pseudomonadati</taxon>
        <taxon>Bacteroidota</taxon>
        <taxon>Sphingobacteriia</taxon>
        <taxon>Sphingobacteriales</taxon>
        <taxon>Sphingobacteriaceae</taxon>
        <taxon>Olivibacter</taxon>
    </lineage>
</organism>
<sequence length="294" mass="31992">MFFLWKAEAQVQTGIWRSPLDNTEYNQFVRNGGGAALLINQVSANYAILGLSSETATAGTNLRFVVTNDGSVAIGKSSVTGGTGYRIVDVRGKGATTGGMLRLSTLDESSVARIYNNADLVFKTDKSTMKFRWINAANEEVYSVNASGRGVWSGNASSYTEVASNASGQYLRQYDNNGSTQAWIIRGYATGGVQAIFNKGGIEVNGLVHAKEVKVDAGNWPDYVFADTYQLPSLQETEAFIKVHQHLPGIPNQDEVAADGVDLGEMNRKLLEKVEELTLHIIDLNRKVEALEKK</sequence>
<evidence type="ECO:0000313" key="2">
    <source>
        <dbReference type="EMBL" id="GAA4798759.1"/>
    </source>
</evidence>
<keyword evidence="1" id="KW-0175">Coiled coil</keyword>
<name>A0ABP9BUF0_9SPHI</name>
<evidence type="ECO:0000256" key="1">
    <source>
        <dbReference type="SAM" id="Coils"/>
    </source>
</evidence>
<keyword evidence="3" id="KW-1185">Reference proteome</keyword>
<comment type="caution">
    <text evidence="2">The sequence shown here is derived from an EMBL/GenBank/DDBJ whole genome shotgun (WGS) entry which is preliminary data.</text>
</comment>
<feature type="coiled-coil region" evidence="1">
    <location>
        <begin position="267"/>
        <end position="294"/>
    </location>
</feature>
<protein>
    <recommendedName>
        <fullName evidence="4">Tail fiber domain-containing protein</fullName>
    </recommendedName>
</protein>
<gene>
    <name evidence="2" type="ORF">GCM10023231_29400</name>
</gene>
<evidence type="ECO:0008006" key="4">
    <source>
        <dbReference type="Google" id="ProtNLM"/>
    </source>
</evidence>
<proteinExistence type="predicted"/>
<accession>A0ABP9BUF0</accession>
<evidence type="ECO:0000313" key="3">
    <source>
        <dbReference type="Proteomes" id="UP001501411"/>
    </source>
</evidence>
<reference evidence="3" key="1">
    <citation type="journal article" date="2019" name="Int. J. Syst. Evol. Microbiol.">
        <title>The Global Catalogue of Microorganisms (GCM) 10K type strain sequencing project: providing services to taxonomists for standard genome sequencing and annotation.</title>
        <authorList>
            <consortium name="The Broad Institute Genomics Platform"/>
            <consortium name="The Broad Institute Genome Sequencing Center for Infectious Disease"/>
            <person name="Wu L."/>
            <person name="Ma J."/>
        </authorList>
    </citation>
    <scope>NUCLEOTIDE SEQUENCE [LARGE SCALE GENOMIC DNA]</scope>
    <source>
        <strain evidence="3">JCM 18200</strain>
    </source>
</reference>
<dbReference type="EMBL" id="BAABIQ010000040">
    <property type="protein sequence ID" value="GAA4798759.1"/>
    <property type="molecule type" value="Genomic_DNA"/>
</dbReference>
<dbReference type="Proteomes" id="UP001501411">
    <property type="component" value="Unassembled WGS sequence"/>
</dbReference>